<name>A0ABS6H4R8_9PROT</name>
<feature type="compositionally biased region" description="Basic and acidic residues" evidence="1">
    <location>
        <begin position="26"/>
        <end position="57"/>
    </location>
</feature>
<proteinExistence type="predicted"/>
<keyword evidence="3" id="KW-1185">Reference proteome</keyword>
<dbReference type="RefSeq" id="WP_216872819.1">
    <property type="nucleotide sequence ID" value="NZ_JAERQM010000001.1"/>
</dbReference>
<comment type="caution">
    <text evidence="2">The sequence shown here is derived from an EMBL/GenBank/DDBJ whole genome shotgun (WGS) entry which is preliminary data.</text>
</comment>
<organism evidence="2 3">
    <name type="scientific">Falsiroseomonas oleicola</name>
    <dbReference type="NCBI Taxonomy" id="2801474"/>
    <lineage>
        <taxon>Bacteria</taxon>
        <taxon>Pseudomonadati</taxon>
        <taxon>Pseudomonadota</taxon>
        <taxon>Alphaproteobacteria</taxon>
        <taxon>Acetobacterales</taxon>
        <taxon>Roseomonadaceae</taxon>
        <taxon>Falsiroseomonas</taxon>
    </lineage>
</organism>
<reference evidence="2 3" key="1">
    <citation type="submission" date="2021-01" db="EMBL/GenBank/DDBJ databases">
        <title>Roseomonas sp. nov, a bacterium isolated from an oil production mixture in Yumen Oilfield.</title>
        <authorList>
            <person name="Wu D."/>
        </authorList>
    </citation>
    <scope>NUCLEOTIDE SEQUENCE [LARGE SCALE GENOMIC DNA]</scope>
    <source>
        <strain evidence="2 3">ROY-5-3</strain>
    </source>
</reference>
<sequence length="57" mass="6281">MTMKPTAAQAMAVERLAQTHAGRFAEGADQHDRDSGEEGGEQRRAAHHQHADQQEDL</sequence>
<protein>
    <submittedName>
        <fullName evidence="2">Uncharacterized protein</fullName>
    </submittedName>
</protein>
<feature type="region of interest" description="Disordered" evidence="1">
    <location>
        <begin position="1"/>
        <end position="57"/>
    </location>
</feature>
<gene>
    <name evidence="2" type="ORF">JJQ90_02235</name>
</gene>
<evidence type="ECO:0000256" key="1">
    <source>
        <dbReference type="SAM" id="MobiDB-lite"/>
    </source>
</evidence>
<evidence type="ECO:0000313" key="2">
    <source>
        <dbReference type="EMBL" id="MBU8542501.1"/>
    </source>
</evidence>
<accession>A0ABS6H4R8</accession>
<dbReference type="EMBL" id="JAERQM010000001">
    <property type="protein sequence ID" value="MBU8542501.1"/>
    <property type="molecule type" value="Genomic_DNA"/>
</dbReference>
<dbReference type="Proteomes" id="UP000689967">
    <property type="component" value="Unassembled WGS sequence"/>
</dbReference>
<evidence type="ECO:0000313" key="3">
    <source>
        <dbReference type="Proteomes" id="UP000689967"/>
    </source>
</evidence>